<proteinExistence type="predicted"/>
<evidence type="ECO:0000313" key="1">
    <source>
        <dbReference type="WBParaSite" id="MCU_014933-RA"/>
    </source>
</evidence>
<dbReference type="AlphaFoldDB" id="A0A5K3G2F0"/>
<reference evidence="1" key="1">
    <citation type="submission" date="2019-11" db="UniProtKB">
        <authorList>
            <consortium name="WormBaseParasite"/>
        </authorList>
    </citation>
    <scope>IDENTIFICATION</scope>
</reference>
<accession>A0A5K3G2F0</accession>
<dbReference type="WBParaSite" id="MCU_014933-RA">
    <property type="protein sequence ID" value="MCU_014933-RA"/>
    <property type="gene ID" value="MCU_014933"/>
</dbReference>
<name>A0A5K3G2F0_MESCO</name>
<sequence length="87" mass="9872">MCQSLIGCISSSHWNAETANWLRPTLCLYVATPTTVRREACQQNARGEGQCLNAHQNLEQTLTKDLNRTSFVRKAVIIFFRSFLALK</sequence>
<protein>
    <submittedName>
        <fullName evidence="1">Secreted protein</fullName>
    </submittedName>
</protein>
<organism evidence="1">
    <name type="scientific">Mesocestoides corti</name>
    <name type="common">Flatworm</name>
    <dbReference type="NCBI Taxonomy" id="53468"/>
    <lineage>
        <taxon>Eukaryota</taxon>
        <taxon>Metazoa</taxon>
        <taxon>Spiralia</taxon>
        <taxon>Lophotrochozoa</taxon>
        <taxon>Platyhelminthes</taxon>
        <taxon>Cestoda</taxon>
        <taxon>Eucestoda</taxon>
        <taxon>Cyclophyllidea</taxon>
        <taxon>Mesocestoididae</taxon>
        <taxon>Mesocestoides</taxon>
    </lineage>
</organism>